<dbReference type="Proteomes" id="UP000019140">
    <property type="component" value="Unassembled WGS sequence"/>
</dbReference>
<dbReference type="HOGENOM" id="CLU_1335509_0_0_7"/>
<name>W4MBV4_9BACT</name>
<gene>
    <name evidence="1" type="ORF">ETSY2_11530</name>
</gene>
<evidence type="ECO:0000313" key="2">
    <source>
        <dbReference type="Proteomes" id="UP000019140"/>
    </source>
</evidence>
<dbReference type="InterPro" id="IPR032466">
    <property type="entry name" value="Metal_Hydrolase"/>
</dbReference>
<accession>W4MBV4</accession>
<comment type="caution">
    <text evidence="1">The sequence shown here is derived from an EMBL/GenBank/DDBJ whole genome shotgun (WGS) entry which is preliminary data.</text>
</comment>
<dbReference type="EMBL" id="AZHX01000468">
    <property type="protein sequence ID" value="ETX07381.1"/>
    <property type="molecule type" value="Genomic_DNA"/>
</dbReference>
<dbReference type="Gene3D" id="3.20.20.140">
    <property type="entry name" value="Metal-dependent hydrolases"/>
    <property type="match status" value="1"/>
</dbReference>
<protein>
    <recommendedName>
        <fullName evidence="3">Amidohydrolase-related domain-containing protein</fullName>
    </recommendedName>
</protein>
<proteinExistence type="predicted"/>
<reference evidence="1 2" key="1">
    <citation type="journal article" date="2014" name="Nature">
        <title>An environmental bacterial taxon with a large and distinct metabolic repertoire.</title>
        <authorList>
            <person name="Wilson M.C."/>
            <person name="Mori T."/>
            <person name="Ruckert C."/>
            <person name="Uria A.R."/>
            <person name="Helf M.J."/>
            <person name="Takada K."/>
            <person name="Gernert C."/>
            <person name="Steffens U.A."/>
            <person name="Heycke N."/>
            <person name="Schmitt S."/>
            <person name="Rinke C."/>
            <person name="Helfrich E.J."/>
            <person name="Brachmann A.O."/>
            <person name="Gurgui C."/>
            <person name="Wakimoto T."/>
            <person name="Kracht M."/>
            <person name="Crusemann M."/>
            <person name="Hentschel U."/>
            <person name="Abe I."/>
            <person name="Matsunaga S."/>
            <person name="Kalinowski J."/>
            <person name="Takeyama H."/>
            <person name="Piel J."/>
        </authorList>
    </citation>
    <scope>NUCLEOTIDE SEQUENCE [LARGE SCALE GENOMIC DNA]</scope>
    <source>
        <strain evidence="2">TSY2</strain>
    </source>
</reference>
<dbReference type="SUPFAM" id="SSF51556">
    <property type="entry name" value="Metallo-dependent hydrolases"/>
    <property type="match status" value="1"/>
</dbReference>
<keyword evidence="2" id="KW-1185">Reference proteome</keyword>
<sequence>MPVQKFAPMTKDFATFDCDAHITEPPAIWERAHEHLTKDELEALKATCWWDSKTQQLFINGKGGVGAGIQTIGGTPGAIRVTTVAGPGLKHDIQRAFHVRNLNPETALTQEQAAYLDHAGSYEPKARLHDMDVQGIDQVMVIPTNFDTYPWMQNSLGAKAFCKAYNSWAYEYTLENPERLYFAALLPVQDVHFAVEEVYRVAEQG</sequence>
<evidence type="ECO:0008006" key="3">
    <source>
        <dbReference type="Google" id="ProtNLM"/>
    </source>
</evidence>
<organism evidence="1 2">
    <name type="scientific">Candidatus Entotheonella gemina</name>
    <dbReference type="NCBI Taxonomy" id="1429439"/>
    <lineage>
        <taxon>Bacteria</taxon>
        <taxon>Pseudomonadati</taxon>
        <taxon>Nitrospinota/Tectimicrobiota group</taxon>
        <taxon>Candidatus Tectimicrobiota</taxon>
        <taxon>Candidatus Entotheonellia</taxon>
        <taxon>Candidatus Entotheonellales</taxon>
        <taxon>Candidatus Entotheonellaceae</taxon>
        <taxon>Candidatus Entotheonella</taxon>
    </lineage>
</organism>
<evidence type="ECO:0000313" key="1">
    <source>
        <dbReference type="EMBL" id="ETX07381.1"/>
    </source>
</evidence>
<dbReference type="AlphaFoldDB" id="W4MBV4"/>